<comment type="caution">
    <text evidence="2">The sequence shown here is derived from an EMBL/GenBank/DDBJ whole genome shotgun (WGS) entry which is preliminary data.</text>
</comment>
<accession>A0A9W7J5M4</accession>
<gene>
    <name evidence="2" type="ORF">HRI_004574300</name>
</gene>
<evidence type="ECO:0000313" key="2">
    <source>
        <dbReference type="EMBL" id="GMJ09051.1"/>
    </source>
</evidence>
<dbReference type="InterPro" id="IPR029472">
    <property type="entry name" value="Copia-like_N"/>
</dbReference>
<dbReference type="AlphaFoldDB" id="A0A9W7J5M4"/>
<name>A0A9W7J5M4_HIBTR</name>
<reference evidence="2" key="1">
    <citation type="submission" date="2023-05" db="EMBL/GenBank/DDBJ databases">
        <title>Genome and transcriptome analyses reveal genes involved in the formation of fine ridges on petal epidermal cells in Hibiscus trionum.</title>
        <authorList>
            <person name="Koshimizu S."/>
            <person name="Masuda S."/>
            <person name="Ishii T."/>
            <person name="Shirasu K."/>
            <person name="Hoshino A."/>
            <person name="Arita M."/>
        </authorList>
    </citation>
    <scope>NUCLEOTIDE SEQUENCE</scope>
    <source>
        <strain evidence="2">Hamamatsu line</strain>
    </source>
</reference>
<sequence length="131" mass="15161">MANSNDDFNNGNNPYYLHQFDNPGMSMVTQPLTNDNYNSWKRSMAMPLSAKNKLDFVDGSITAHAVTDQVRYRFWKRANNLVNSWLLNSISKDIAASLIFHSCAADIWKDFEDRFQQNNAPRVFHLKKKIT</sequence>
<feature type="domain" description="Retrotransposon Copia-like N-terminal" evidence="1">
    <location>
        <begin position="18"/>
        <end position="61"/>
    </location>
</feature>
<evidence type="ECO:0000313" key="3">
    <source>
        <dbReference type="Proteomes" id="UP001165190"/>
    </source>
</evidence>
<evidence type="ECO:0000259" key="1">
    <source>
        <dbReference type="Pfam" id="PF14244"/>
    </source>
</evidence>
<dbReference type="PANTHER" id="PTHR37610">
    <property type="entry name" value="CCHC-TYPE DOMAIN-CONTAINING PROTEIN"/>
    <property type="match status" value="1"/>
</dbReference>
<organism evidence="2 3">
    <name type="scientific">Hibiscus trionum</name>
    <name type="common">Flower of an hour</name>
    <dbReference type="NCBI Taxonomy" id="183268"/>
    <lineage>
        <taxon>Eukaryota</taxon>
        <taxon>Viridiplantae</taxon>
        <taxon>Streptophyta</taxon>
        <taxon>Embryophyta</taxon>
        <taxon>Tracheophyta</taxon>
        <taxon>Spermatophyta</taxon>
        <taxon>Magnoliopsida</taxon>
        <taxon>eudicotyledons</taxon>
        <taxon>Gunneridae</taxon>
        <taxon>Pentapetalae</taxon>
        <taxon>rosids</taxon>
        <taxon>malvids</taxon>
        <taxon>Malvales</taxon>
        <taxon>Malvaceae</taxon>
        <taxon>Malvoideae</taxon>
        <taxon>Hibiscus</taxon>
    </lineage>
</organism>
<dbReference type="Proteomes" id="UP001165190">
    <property type="component" value="Unassembled WGS sequence"/>
</dbReference>
<dbReference type="PANTHER" id="PTHR37610:SF97">
    <property type="entry name" value="RETROTRANSPOSON GAG DOMAIN-CONTAINING PROTEIN"/>
    <property type="match status" value="1"/>
</dbReference>
<dbReference type="EMBL" id="BSYR01000054">
    <property type="protein sequence ID" value="GMJ09051.1"/>
    <property type="molecule type" value="Genomic_DNA"/>
</dbReference>
<proteinExistence type="predicted"/>
<dbReference type="OrthoDB" id="1737256at2759"/>
<dbReference type="Pfam" id="PF14244">
    <property type="entry name" value="Retrotran_gag_3"/>
    <property type="match status" value="1"/>
</dbReference>
<protein>
    <recommendedName>
        <fullName evidence="1">Retrotransposon Copia-like N-terminal domain-containing protein</fullName>
    </recommendedName>
</protein>
<keyword evidence="3" id="KW-1185">Reference proteome</keyword>